<dbReference type="Proteomes" id="UP001163046">
    <property type="component" value="Unassembled WGS sequence"/>
</dbReference>
<feature type="domain" description="Dynein heavy chain tail" evidence="2">
    <location>
        <begin position="28"/>
        <end position="463"/>
    </location>
</feature>
<evidence type="ECO:0000313" key="4">
    <source>
        <dbReference type="Proteomes" id="UP001163046"/>
    </source>
</evidence>
<keyword evidence="4" id="KW-1185">Reference proteome</keyword>
<protein>
    <submittedName>
        <fullName evidence="3">Cytoplasmic dynein 2 heavy chain 1</fullName>
    </submittedName>
</protein>
<feature type="region of interest" description="Disordered" evidence="1">
    <location>
        <begin position="283"/>
        <end position="302"/>
    </location>
</feature>
<proteinExistence type="predicted"/>
<dbReference type="InterPro" id="IPR026983">
    <property type="entry name" value="DHC"/>
</dbReference>
<dbReference type="InterPro" id="IPR013594">
    <property type="entry name" value="Dynein_heavy_tail"/>
</dbReference>
<sequence length="895" mass="102948">MHNVEVQASFIFLTVEAFFAGNVSQDFSNLDALDLDDTLELLESTQDSLDEIWKQEDHKPYPEARMKHLLDVMAGALSRYVQRKLGMLDIWHDSFQQVKDSMRKGITVCERWVSTCSETLTSQYWKRFLFHPWKGEKFVPENLSQLASRLEEVLTLRTVHEQLVRLLSTSERQQLRTSEAFAPFSGLNPLHHNPYTEPQWRAAVTQYERGMAPAEQKIAGKLRQQLSDLSAMKSHQLLREFQRYQELVKRPSIRKELAPERETLLGQLTVYVKSIRDDFISRTQNSYSGNKDGSGPPQGRNMPEIVNNIVWVRQLDSKVKETLNTAESLLGDLAGFKGFKREASELAEELGSYCKDQFESWVSEMMTAIDDAKQPLSLQTSGRLMDLDQSDGKLRVHYGDRLVTLMREVRQLSALGFSVPAKIQQTSSTANKFYRHGMILKQVAHFYNTIDQQMIPSQQTMMLDSALGFERLVKNPKTGSKESGGKTQVTWDNPPELEAYIDKLQAATDKLTSENRRLRKCHYNISDKVVNLMSVDLLRQQSRWKEALVSLREMMTSLVQQGFKADNMKTWKIHWDRQLYKSLEHQYQMGLEALNENLPEIKVELVFRQQKLQFRPPLEEIRAKYYREMRKFISIPNHFRGVGEDNSIYPIMIDQNSAGFTTVYKKAESLFGRLVEVQDQFKDWVVLGTVDLEKLIETHLQAVPDWERNFRALKAKGREAEKLPLNIKVDCISVSTSPVKSTIDDHIQQLFDALLTSLRRSITTEVQTIDTFLTSATDALSSRPQTVEEIGEANAKHSELATEKMQIHPLFDKAESKNKLLRSVAGGGVEQIGQLQARWDKFELMMQSHELMVKEQVGNCHRFQLSVSMCHKNMTMGIKCNMIGQKPVKCALIYR</sequence>
<organism evidence="3 4">
    <name type="scientific">Desmophyllum pertusum</name>
    <dbReference type="NCBI Taxonomy" id="174260"/>
    <lineage>
        <taxon>Eukaryota</taxon>
        <taxon>Metazoa</taxon>
        <taxon>Cnidaria</taxon>
        <taxon>Anthozoa</taxon>
        <taxon>Hexacorallia</taxon>
        <taxon>Scleractinia</taxon>
        <taxon>Caryophylliina</taxon>
        <taxon>Caryophylliidae</taxon>
        <taxon>Desmophyllum</taxon>
    </lineage>
</organism>
<evidence type="ECO:0000256" key="1">
    <source>
        <dbReference type="SAM" id="MobiDB-lite"/>
    </source>
</evidence>
<gene>
    <name evidence="3" type="primary">DYH1B_3</name>
    <name evidence="3" type="ORF">OS493_021384</name>
</gene>
<dbReference type="EMBL" id="MU826839">
    <property type="protein sequence ID" value="KAJ7371959.1"/>
    <property type="molecule type" value="Genomic_DNA"/>
</dbReference>
<dbReference type="GO" id="GO:0005858">
    <property type="term" value="C:axonemal dynein complex"/>
    <property type="evidence" value="ECO:0007669"/>
    <property type="project" value="TreeGrafter"/>
</dbReference>
<dbReference type="PANTHER" id="PTHR46532">
    <property type="entry name" value="MALE FERTILITY FACTOR KL5"/>
    <property type="match status" value="1"/>
</dbReference>
<reference evidence="3" key="1">
    <citation type="submission" date="2023-01" db="EMBL/GenBank/DDBJ databases">
        <title>Genome assembly of the deep-sea coral Lophelia pertusa.</title>
        <authorList>
            <person name="Herrera S."/>
            <person name="Cordes E."/>
        </authorList>
    </citation>
    <scope>NUCLEOTIDE SEQUENCE</scope>
    <source>
        <strain evidence="3">USNM1676648</strain>
        <tissue evidence="3">Polyp</tissue>
    </source>
</reference>
<evidence type="ECO:0000313" key="3">
    <source>
        <dbReference type="EMBL" id="KAJ7371959.1"/>
    </source>
</evidence>
<dbReference type="OrthoDB" id="10046549at2759"/>
<evidence type="ECO:0000259" key="2">
    <source>
        <dbReference type="Pfam" id="PF08385"/>
    </source>
</evidence>
<dbReference type="AlphaFoldDB" id="A0A9W9Z097"/>
<dbReference type="GO" id="GO:0007018">
    <property type="term" value="P:microtubule-based movement"/>
    <property type="evidence" value="ECO:0007669"/>
    <property type="project" value="InterPro"/>
</dbReference>
<dbReference type="PANTHER" id="PTHR46532:SF15">
    <property type="entry name" value="CYTOPLASMIC DYNEIN 2 HEAVY CHAIN 1"/>
    <property type="match status" value="1"/>
</dbReference>
<comment type="caution">
    <text evidence="3">The sequence shown here is derived from an EMBL/GenBank/DDBJ whole genome shotgun (WGS) entry which is preliminary data.</text>
</comment>
<name>A0A9W9Z097_9CNID</name>
<dbReference type="Pfam" id="PF08385">
    <property type="entry name" value="DHC_N1"/>
    <property type="match status" value="1"/>
</dbReference>
<accession>A0A9W9Z097</accession>
<dbReference type="GO" id="GO:0051959">
    <property type="term" value="F:dynein light intermediate chain binding"/>
    <property type="evidence" value="ECO:0007669"/>
    <property type="project" value="InterPro"/>
</dbReference>
<dbReference type="GO" id="GO:0045505">
    <property type="term" value="F:dynein intermediate chain binding"/>
    <property type="evidence" value="ECO:0007669"/>
    <property type="project" value="InterPro"/>
</dbReference>